<name>A0A4Y7PFT3_9AGAM</name>
<evidence type="ECO:0000313" key="1">
    <source>
        <dbReference type="EMBL" id="TDL14227.1"/>
    </source>
</evidence>
<organism evidence="1 2">
    <name type="scientific">Rickenella mellea</name>
    <dbReference type="NCBI Taxonomy" id="50990"/>
    <lineage>
        <taxon>Eukaryota</taxon>
        <taxon>Fungi</taxon>
        <taxon>Dikarya</taxon>
        <taxon>Basidiomycota</taxon>
        <taxon>Agaricomycotina</taxon>
        <taxon>Agaricomycetes</taxon>
        <taxon>Hymenochaetales</taxon>
        <taxon>Rickenellaceae</taxon>
        <taxon>Rickenella</taxon>
    </lineage>
</organism>
<keyword evidence="2" id="KW-1185">Reference proteome</keyword>
<accession>A0A4Y7PFT3</accession>
<dbReference type="OrthoDB" id="3061905at2759"/>
<proteinExistence type="predicted"/>
<dbReference type="Proteomes" id="UP000294933">
    <property type="component" value="Unassembled WGS sequence"/>
</dbReference>
<gene>
    <name evidence="1" type="ORF">BD410DRAFT_734410</name>
</gene>
<feature type="non-terminal residue" evidence="1">
    <location>
        <position position="1"/>
    </location>
</feature>
<protein>
    <submittedName>
        <fullName evidence="1">Uncharacterized protein</fullName>
    </submittedName>
</protein>
<dbReference type="VEuPathDB" id="FungiDB:BD410DRAFT_734410"/>
<dbReference type="EMBL" id="ML170368">
    <property type="protein sequence ID" value="TDL14227.1"/>
    <property type="molecule type" value="Genomic_DNA"/>
</dbReference>
<reference evidence="1 2" key="1">
    <citation type="submission" date="2018-06" db="EMBL/GenBank/DDBJ databases">
        <title>A transcriptomic atlas of mushroom development highlights an independent origin of complex multicellularity.</title>
        <authorList>
            <consortium name="DOE Joint Genome Institute"/>
            <person name="Krizsan K."/>
            <person name="Almasi E."/>
            <person name="Merenyi Z."/>
            <person name="Sahu N."/>
            <person name="Viragh M."/>
            <person name="Koszo T."/>
            <person name="Mondo S."/>
            <person name="Kiss B."/>
            <person name="Balint B."/>
            <person name="Kues U."/>
            <person name="Barry K."/>
            <person name="Hegedus J.C."/>
            <person name="Henrissat B."/>
            <person name="Johnson J."/>
            <person name="Lipzen A."/>
            <person name="Ohm R."/>
            <person name="Nagy I."/>
            <person name="Pangilinan J."/>
            <person name="Yan J."/>
            <person name="Xiong Y."/>
            <person name="Grigoriev I.V."/>
            <person name="Hibbett D.S."/>
            <person name="Nagy L.G."/>
        </authorList>
    </citation>
    <scope>NUCLEOTIDE SEQUENCE [LARGE SCALE GENOMIC DNA]</scope>
    <source>
        <strain evidence="1 2">SZMC22713</strain>
    </source>
</reference>
<sequence length="73" mass="8371">ETCRIPVDNAGYELVNKIRQVCEEYGKITTFRAYLDVPLDSLHWRPTTVTLHSELQYSGVTLVYRPCSGYSCI</sequence>
<evidence type="ECO:0000313" key="2">
    <source>
        <dbReference type="Proteomes" id="UP000294933"/>
    </source>
</evidence>
<dbReference type="AlphaFoldDB" id="A0A4Y7PFT3"/>